<comment type="subcellular location">
    <subcellularLocation>
        <location evidence="1">Endomembrane system</location>
        <topology evidence="1">Multi-pass membrane protein</topology>
    </subcellularLocation>
</comment>
<dbReference type="STRING" id="1121307.CLCY_3c01250"/>
<feature type="transmembrane region" description="Helical" evidence="5">
    <location>
        <begin position="141"/>
        <end position="168"/>
    </location>
</feature>
<keyword evidence="6" id="KW-0489">Methyltransferase</keyword>
<dbReference type="EMBL" id="LFVU01000026">
    <property type="protein sequence ID" value="KMT21854.1"/>
    <property type="molecule type" value="Genomic_DNA"/>
</dbReference>
<protein>
    <submittedName>
        <fullName evidence="6">Phospholipid methyltransferase</fullName>
    </submittedName>
</protein>
<dbReference type="AlphaFoldDB" id="A0A0J8DC25"/>
<reference evidence="6 7" key="1">
    <citation type="submission" date="2015-06" db="EMBL/GenBank/DDBJ databases">
        <title>Draft genome sequence of the purine-degrading Clostridium cylindrosporum HC-1 (DSM 605).</title>
        <authorList>
            <person name="Poehlein A."/>
            <person name="Schiel-Bengelsdorf B."/>
            <person name="Bengelsdorf F."/>
            <person name="Daniel R."/>
            <person name="Duerre P."/>
        </authorList>
    </citation>
    <scope>NUCLEOTIDE SEQUENCE [LARGE SCALE GENOMIC DNA]</scope>
    <source>
        <strain evidence="6 7">DSM 605</strain>
    </source>
</reference>
<evidence type="ECO:0000256" key="1">
    <source>
        <dbReference type="ARBA" id="ARBA00004127"/>
    </source>
</evidence>
<dbReference type="GO" id="GO:0012505">
    <property type="term" value="C:endomembrane system"/>
    <property type="evidence" value="ECO:0007669"/>
    <property type="project" value="UniProtKB-SubCell"/>
</dbReference>
<keyword evidence="2 5" id="KW-0812">Transmembrane</keyword>
<dbReference type="PATRIC" id="fig|1121307.3.peg.1477"/>
<dbReference type="PANTHER" id="PTHR12714">
    <property type="entry name" value="PROTEIN-S ISOPRENYLCYSTEINE O-METHYLTRANSFERASE"/>
    <property type="match status" value="1"/>
</dbReference>
<keyword evidence="3 5" id="KW-1133">Transmembrane helix</keyword>
<accession>A0A0J8DC25</accession>
<gene>
    <name evidence="6" type="ORF">CLCY_3c01250</name>
</gene>
<dbReference type="OrthoDB" id="9782395at2"/>
<keyword evidence="4 5" id="KW-0472">Membrane</keyword>
<proteinExistence type="predicted"/>
<feature type="transmembrane region" description="Helical" evidence="5">
    <location>
        <begin position="48"/>
        <end position="71"/>
    </location>
</feature>
<dbReference type="Gene3D" id="1.20.120.1630">
    <property type="match status" value="1"/>
</dbReference>
<dbReference type="GO" id="GO:0032259">
    <property type="term" value="P:methylation"/>
    <property type="evidence" value="ECO:0007669"/>
    <property type="project" value="UniProtKB-KW"/>
</dbReference>
<sequence>MIMDLFQIGALGSIFIFYLAYFIKQVMLRRKGISTNRLAKGDKKAKTFYIELCLIIVTYLTAAIQLCSIIFQRYLVIMINSSYIRALGIFIAFSGVVFFIMALIVMRDSWRAGIDNTQTTKLISSGVYKLSRNPAFVGFDLLYIGIALSFSNIFNVIISLIAVITLHLQILEEEKYLPTVFGDEYERYKRSTNRYFMF</sequence>
<dbReference type="PANTHER" id="PTHR12714:SF9">
    <property type="entry name" value="PROTEIN-S-ISOPRENYLCYSTEINE O-METHYLTRANSFERASE"/>
    <property type="match status" value="1"/>
</dbReference>
<dbReference type="InterPro" id="IPR007318">
    <property type="entry name" value="Phopholipid_MeTrfase"/>
</dbReference>
<dbReference type="GO" id="GO:0008168">
    <property type="term" value="F:methyltransferase activity"/>
    <property type="evidence" value="ECO:0007669"/>
    <property type="project" value="UniProtKB-KW"/>
</dbReference>
<keyword evidence="7" id="KW-1185">Reference proteome</keyword>
<dbReference type="Pfam" id="PF04191">
    <property type="entry name" value="PEMT"/>
    <property type="match status" value="1"/>
</dbReference>
<evidence type="ECO:0000256" key="3">
    <source>
        <dbReference type="ARBA" id="ARBA00022989"/>
    </source>
</evidence>
<feature type="transmembrane region" description="Helical" evidence="5">
    <location>
        <begin position="83"/>
        <end position="105"/>
    </location>
</feature>
<keyword evidence="6" id="KW-0808">Transferase</keyword>
<name>A0A0J8DC25_CLOCY</name>
<feature type="transmembrane region" description="Helical" evidence="5">
    <location>
        <begin position="6"/>
        <end position="27"/>
    </location>
</feature>
<comment type="caution">
    <text evidence="6">The sequence shown here is derived from an EMBL/GenBank/DDBJ whole genome shotgun (WGS) entry which is preliminary data.</text>
</comment>
<organism evidence="6 7">
    <name type="scientific">Clostridium cylindrosporum DSM 605</name>
    <dbReference type="NCBI Taxonomy" id="1121307"/>
    <lineage>
        <taxon>Bacteria</taxon>
        <taxon>Bacillati</taxon>
        <taxon>Bacillota</taxon>
        <taxon>Clostridia</taxon>
        <taxon>Eubacteriales</taxon>
        <taxon>Clostridiaceae</taxon>
        <taxon>Clostridium</taxon>
    </lineage>
</organism>
<dbReference type="Proteomes" id="UP000036756">
    <property type="component" value="Unassembled WGS sequence"/>
</dbReference>
<evidence type="ECO:0000313" key="7">
    <source>
        <dbReference type="Proteomes" id="UP000036756"/>
    </source>
</evidence>
<evidence type="ECO:0000256" key="4">
    <source>
        <dbReference type="ARBA" id="ARBA00023136"/>
    </source>
</evidence>
<evidence type="ECO:0000256" key="5">
    <source>
        <dbReference type="SAM" id="Phobius"/>
    </source>
</evidence>
<evidence type="ECO:0000256" key="2">
    <source>
        <dbReference type="ARBA" id="ARBA00022692"/>
    </source>
</evidence>
<evidence type="ECO:0000313" key="6">
    <source>
        <dbReference type="EMBL" id="KMT21854.1"/>
    </source>
</evidence>